<dbReference type="Proteomes" id="UP000326924">
    <property type="component" value="Unassembled WGS sequence"/>
</dbReference>
<accession>A0A5J5EBM8</accession>
<protein>
    <submittedName>
        <fullName evidence="1">Uncharacterized protein</fullName>
    </submittedName>
</protein>
<proteinExistence type="predicted"/>
<dbReference type="InParanoid" id="A0A5J5EBM8"/>
<dbReference type="EMBL" id="VXIS01000540">
    <property type="protein sequence ID" value="KAA8892942.1"/>
    <property type="molecule type" value="Genomic_DNA"/>
</dbReference>
<sequence length="102" mass="10957">MAPKSIAVGRRGPTQQPGMISSLYRELRSPENASVVKSVAIFAAAVAVLQSGWDDGNDVRCLWVTAAVYSSDLGGWVGISTLIERWKSFGAFTSSENLKPQL</sequence>
<comment type="caution">
    <text evidence="1">The sequence shown here is derived from an EMBL/GenBank/DDBJ whole genome shotgun (WGS) entry which is preliminary data.</text>
</comment>
<reference evidence="1 2" key="1">
    <citation type="submission" date="2019-09" db="EMBL/GenBank/DDBJ databases">
        <title>Draft genome of the ectomycorrhizal ascomycete Sphaerosporella brunnea.</title>
        <authorList>
            <consortium name="DOE Joint Genome Institute"/>
            <person name="Benucci G.M."/>
            <person name="Marozzi G."/>
            <person name="Antonielli L."/>
            <person name="Sanchez S."/>
            <person name="Marco P."/>
            <person name="Wang X."/>
            <person name="Falini L.B."/>
            <person name="Barry K."/>
            <person name="Haridas S."/>
            <person name="Lipzen A."/>
            <person name="Labutti K."/>
            <person name="Grigoriev I.V."/>
            <person name="Murat C."/>
            <person name="Martin F."/>
            <person name="Albertini E."/>
            <person name="Donnini D."/>
            <person name="Bonito G."/>
        </authorList>
    </citation>
    <scope>NUCLEOTIDE SEQUENCE [LARGE SCALE GENOMIC DNA]</scope>
    <source>
        <strain evidence="1 2">Sb_GMNB300</strain>
    </source>
</reference>
<gene>
    <name evidence="1" type="ORF">FN846DRAFT_595326</name>
</gene>
<dbReference type="AlphaFoldDB" id="A0A5J5EBM8"/>
<evidence type="ECO:0000313" key="2">
    <source>
        <dbReference type="Proteomes" id="UP000326924"/>
    </source>
</evidence>
<dbReference type="OrthoDB" id="5403997at2759"/>
<organism evidence="1 2">
    <name type="scientific">Sphaerosporella brunnea</name>
    <dbReference type="NCBI Taxonomy" id="1250544"/>
    <lineage>
        <taxon>Eukaryota</taxon>
        <taxon>Fungi</taxon>
        <taxon>Dikarya</taxon>
        <taxon>Ascomycota</taxon>
        <taxon>Pezizomycotina</taxon>
        <taxon>Pezizomycetes</taxon>
        <taxon>Pezizales</taxon>
        <taxon>Pyronemataceae</taxon>
        <taxon>Sphaerosporella</taxon>
    </lineage>
</organism>
<name>A0A5J5EBM8_9PEZI</name>
<keyword evidence="2" id="KW-1185">Reference proteome</keyword>
<evidence type="ECO:0000313" key="1">
    <source>
        <dbReference type="EMBL" id="KAA8892942.1"/>
    </source>
</evidence>